<dbReference type="InterPro" id="IPR002110">
    <property type="entry name" value="Ankyrin_rpt"/>
</dbReference>
<dbReference type="SUPFAM" id="SSF56112">
    <property type="entry name" value="Protein kinase-like (PK-like)"/>
    <property type="match status" value="1"/>
</dbReference>
<dbReference type="GO" id="GO:0005737">
    <property type="term" value="C:cytoplasm"/>
    <property type="evidence" value="ECO:0007669"/>
    <property type="project" value="TreeGrafter"/>
</dbReference>
<dbReference type="AlphaFoldDB" id="A0A6A6BH88"/>
<dbReference type="PROSITE" id="PS00108">
    <property type="entry name" value="PROTEIN_KINASE_ST"/>
    <property type="match status" value="1"/>
</dbReference>
<feature type="compositionally biased region" description="Basic and acidic residues" evidence="2">
    <location>
        <begin position="510"/>
        <end position="523"/>
    </location>
</feature>
<feature type="domain" description="Protein kinase" evidence="3">
    <location>
        <begin position="167"/>
        <end position="452"/>
    </location>
</feature>
<dbReference type="PANTHER" id="PTHR24361">
    <property type="entry name" value="MITOGEN-ACTIVATED KINASE KINASE KINASE"/>
    <property type="match status" value="1"/>
</dbReference>
<dbReference type="InterPro" id="IPR053235">
    <property type="entry name" value="Ser_Thr_kinase"/>
</dbReference>
<dbReference type="InterPro" id="IPR008271">
    <property type="entry name" value="Ser/Thr_kinase_AS"/>
</dbReference>
<dbReference type="RefSeq" id="XP_033399058.1">
    <property type="nucleotide sequence ID" value="XM_033543073.1"/>
</dbReference>
<protein>
    <recommendedName>
        <fullName evidence="3">Protein kinase domain-containing protein</fullName>
    </recommendedName>
</protein>
<dbReference type="Pfam" id="PF12796">
    <property type="entry name" value="Ank_2"/>
    <property type="match status" value="1"/>
</dbReference>
<organism evidence="4 5">
    <name type="scientific">Aplosporella prunicola CBS 121167</name>
    <dbReference type="NCBI Taxonomy" id="1176127"/>
    <lineage>
        <taxon>Eukaryota</taxon>
        <taxon>Fungi</taxon>
        <taxon>Dikarya</taxon>
        <taxon>Ascomycota</taxon>
        <taxon>Pezizomycotina</taxon>
        <taxon>Dothideomycetes</taxon>
        <taxon>Dothideomycetes incertae sedis</taxon>
        <taxon>Botryosphaeriales</taxon>
        <taxon>Aplosporellaceae</taxon>
        <taxon>Aplosporella</taxon>
    </lineage>
</organism>
<evidence type="ECO:0000259" key="3">
    <source>
        <dbReference type="PROSITE" id="PS50011"/>
    </source>
</evidence>
<reference evidence="4" key="1">
    <citation type="journal article" date="2020" name="Stud. Mycol.">
        <title>101 Dothideomycetes genomes: a test case for predicting lifestyles and emergence of pathogens.</title>
        <authorList>
            <person name="Haridas S."/>
            <person name="Albert R."/>
            <person name="Binder M."/>
            <person name="Bloem J."/>
            <person name="Labutti K."/>
            <person name="Salamov A."/>
            <person name="Andreopoulos B."/>
            <person name="Baker S."/>
            <person name="Barry K."/>
            <person name="Bills G."/>
            <person name="Bluhm B."/>
            <person name="Cannon C."/>
            <person name="Castanera R."/>
            <person name="Culley D."/>
            <person name="Daum C."/>
            <person name="Ezra D."/>
            <person name="Gonzalez J."/>
            <person name="Henrissat B."/>
            <person name="Kuo A."/>
            <person name="Liang C."/>
            <person name="Lipzen A."/>
            <person name="Lutzoni F."/>
            <person name="Magnuson J."/>
            <person name="Mondo S."/>
            <person name="Nolan M."/>
            <person name="Ohm R."/>
            <person name="Pangilinan J."/>
            <person name="Park H.-J."/>
            <person name="Ramirez L."/>
            <person name="Alfaro M."/>
            <person name="Sun H."/>
            <person name="Tritt A."/>
            <person name="Yoshinaga Y."/>
            <person name="Zwiers L.-H."/>
            <person name="Turgeon B."/>
            <person name="Goodwin S."/>
            <person name="Spatafora J."/>
            <person name="Crous P."/>
            <person name="Grigoriev I."/>
        </authorList>
    </citation>
    <scope>NUCLEOTIDE SEQUENCE</scope>
    <source>
        <strain evidence="4">CBS 121167</strain>
    </source>
</reference>
<sequence>MTGYKPPSVEDCQSDGEPSDDQGSAPRPQSPIQNLSTRLKAGIGNLIGLPGDAHATKIVLRNSIMTRISEILDLYCNQGWCLRPRTFAILWWLGCPLDMEQFVKDGLTDHFIPYSLGNLPKVIRGKDRSRFLELQKRVLPQEDLAGLEISGGQHIHFPKEDESDEQFEQMKVLGNGAYAIVDRVRSRTSLDQFARKRIHRFHSSHLRDKKALIAFENELKTLKALDHKHLVKLISTYTDPTYVGLLIKPVADMDLATYLGPTKDPLERKACLRAFFGCLANALWYLHKNHVRHKDIKPMNILVKGTNVYFTDFGTARQWEGEGDGSTSGLDTERTPRYCAPEVGDRDRRGKPSDIWSLGCVFLEMATVLNNESVIDFRGFLETNGTQRSHYWQNSSALAMWIQHLRESFKASDDLIILQWLEWMLQESPRDRPDSLQLLNEIRENQGETSFIGSCCTAVLENLPSKQLLPNEPLKIDIQISDSEPPKTPQQKVPEPSKASDPPDDSPVVSDRRFILLSSDRRPAPTPDVPEEDHGDREEDLYNVLAPAPLEPPSLCTQGFTVPRSTLVPSYILACSNRFTRQEATAPKHNHGRVNLFVCGRFMFPSVIRAIAARSTESEYSKVHQRRLMPTADDWANVNKTLKHAAEAMTTAVLRGYDRWKPKGIDCAVLQQSDISPSIIEEISRNGYPTSSKPSGEVQGFIIRGLTREALRYCDLLLCGSRSCAKKLQLAKGEDQKKGSAQPDGPKGGLMRQEEVSVEIRLKSGELTKVKAQTYIWTQGSLGLCGQWDPTAFIQKPGLRSLSSGALDWTAEERKLAKTMRTDYVFPGDILCSKVLNNQPEAVSSLLSQMQVDPDAPCRFFATTLQAAASLGDEELVNMLLDSGANSDANGGHYGSPLMAAVVHSRKTVAKMLLKERANVFVHGARFVSPLYQAVGHSDWAMAQLLLDKGAWLGAGYDEILDLAAEQRDADMKRLLVDYDVQGLHDSKPGYEFARRLRPRSAREPKSSSLGGVVLEEIWANCGSSGTWRGLKGANIARAALAAGADPSILMFARKAIDPVLDLLSLLRAQVKDREESRGLSTHDMVFERVVGSTSSRRSRKDAVGGRVGRRNHENGISKPNDHLRHPWGSPPPYSRLPN</sequence>
<dbReference type="GO" id="GO:0005524">
    <property type="term" value="F:ATP binding"/>
    <property type="evidence" value="ECO:0007669"/>
    <property type="project" value="InterPro"/>
</dbReference>
<feature type="region of interest" description="Disordered" evidence="2">
    <location>
        <begin position="732"/>
        <end position="752"/>
    </location>
</feature>
<feature type="region of interest" description="Disordered" evidence="2">
    <location>
        <begin position="1091"/>
        <end position="1139"/>
    </location>
</feature>
<dbReference type="PROSITE" id="PS50088">
    <property type="entry name" value="ANK_REPEAT"/>
    <property type="match status" value="1"/>
</dbReference>
<feature type="compositionally biased region" description="Basic and acidic residues" evidence="2">
    <location>
        <begin position="1111"/>
        <end position="1125"/>
    </location>
</feature>
<gene>
    <name evidence="4" type="ORF">K452DRAFT_307490</name>
</gene>
<dbReference type="Gene3D" id="1.10.510.10">
    <property type="entry name" value="Transferase(Phosphotransferase) domain 1"/>
    <property type="match status" value="1"/>
</dbReference>
<feature type="compositionally biased region" description="Pro residues" evidence="2">
    <location>
        <begin position="1129"/>
        <end position="1139"/>
    </location>
</feature>
<feature type="region of interest" description="Disordered" evidence="2">
    <location>
        <begin position="1"/>
        <end position="32"/>
    </location>
</feature>
<dbReference type="CDD" id="cd00180">
    <property type="entry name" value="PKc"/>
    <property type="match status" value="1"/>
</dbReference>
<dbReference type="SMART" id="SM00248">
    <property type="entry name" value="ANK"/>
    <property type="match status" value="4"/>
</dbReference>
<dbReference type="SUPFAM" id="SSF48403">
    <property type="entry name" value="Ankyrin repeat"/>
    <property type="match status" value="1"/>
</dbReference>
<evidence type="ECO:0000256" key="2">
    <source>
        <dbReference type="SAM" id="MobiDB-lite"/>
    </source>
</evidence>
<feature type="region of interest" description="Disordered" evidence="2">
    <location>
        <begin position="479"/>
        <end position="537"/>
    </location>
</feature>
<keyword evidence="5" id="KW-1185">Reference proteome</keyword>
<dbReference type="EMBL" id="ML995482">
    <property type="protein sequence ID" value="KAF2143346.1"/>
    <property type="molecule type" value="Genomic_DNA"/>
</dbReference>
<dbReference type="PROSITE" id="PS50011">
    <property type="entry name" value="PROTEIN_KINASE_DOM"/>
    <property type="match status" value="1"/>
</dbReference>
<keyword evidence="1" id="KW-0040">ANK repeat</keyword>
<evidence type="ECO:0000313" key="5">
    <source>
        <dbReference type="Proteomes" id="UP000799438"/>
    </source>
</evidence>
<dbReference type="GeneID" id="54300570"/>
<accession>A0A6A6BH88</accession>
<dbReference type="OrthoDB" id="4062651at2759"/>
<feature type="repeat" description="ANK" evidence="1">
    <location>
        <begin position="863"/>
        <end position="892"/>
    </location>
</feature>
<dbReference type="InterPro" id="IPR011009">
    <property type="entry name" value="Kinase-like_dom_sf"/>
</dbReference>
<dbReference type="SMART" id="SM00220">
    <property type="entry name" value="S_TKc"/>
    <property type="match status" value="1"/>
</dbReference>
<dbReference type="Gene3D" id="3.30.200.20">
    <property type="entry name" value="Phosphorylase Kinase, domain 1"/>
    <property type="match status" value="1"/>
</dbReference>
<evidence type="ECO:0000256" key="1">
    <source>
        <dbReference type="PROSITE-ProRule" id="PRU00023"/>
    </source>
</evidence>
<dbReference type="Pfam" id="PF00069">
    <property type="entry name" value="Pkinase"/>
    <property type="match status" value="1"/>
</dbReference>
<dbReference type="Gene3D" id="1.25.40.20">
    <property type="entry name" value="Ankyrin repeat-containing domain"/>
    <property type="match status" value="1"/>
</dbReference>
<dbReference type="InterPro" id="IPR000719">
    <property type="entry name" value="Prot_kinase_dom"/>
</dbReference>
<dbReference type="GO" id="GO:0004674">
    <property type="term" value="F:protein serine/threonine kinase activity"/>
    <property type="evidence" value="ECO:0007669"/>
    <property type="project" value="TreeGrafter"/>
</dbReference>
<dbReference type="InterPro" id="IPR036770">
    <property type="entry name" value="Ankyrin_rpt-contain_sf"/>
</dbReference>
<dbReference type="Proteomes" id="UP000799438">
    <property type="component" value="Unassembled WGS sequence"/>
</dbReference>
<proteinExistence type="predicted"/>
<name>A0A6A6BH88_9PEZI</name>
<evidence type="ECO:0000313" key="4">
    <source>
        <dbReference type="EMBL" id="KAF2143346.1"/>
    </source>
</evidence>